<proteinExistence type="predicted"/>
<feature type="compositionally biased region" description="Acidic residues" evidence="1">
    <location>
        <begin position="259"/>
        <end position="276"/>
    </location>
</feature>
<organism evidence="2 3">
    <name type="scientific">Ramazzottius varieornatus</name>
    <name type="common">Water bear</name>
    <name type="synonym">Tardigrade</name>
    <dbReference type="NCBI Taxonomy" id="947166"/>
    <lineage>
        <taxon>Eukaryota</taxon>
        <taxon>Metazoa</taxon>
        <taxon>Ecdysozoa</taxon>
        <taxon>Tardigrada</taxon>
        <taxon>Eutardigrada</taxon>
        <taxon>Parachela</taxon>
        <taxon>Hypsibioidea</taxon>
        <taxon>Ramazzottiidae</taxon>
        <taxon>Ramazzottius</taxon>
    </lineage>
</organism>
<feature type="region of interest" description="Disordered" evidence="1">
    <location>
        <begin position="1"/>
        <end position="23"/>
    </location>
</feature>
<dbReference type="EMBL" id="BDGG01000001">
    <property type="protein sequence ID" value="GAU89118.1"/>
    <property type="molecule type" value="Genomic_DNA"/>
</dbReference>
<reference evidence="2 3" key="1">
    <citation type="journal article" date="2016" name="Nat. Commun.">
        <title>Extremotolerant tardigrade genome and improved radiotolerance of human cultured cells by tardigrade-unique protein.</title>
        <authorList>
            <person name="Hashimoto T."/>
            <person name="Horikawa D.D."/>
            <person name="Saito Y."/>
            <person name="Kuwahara H."/>
            <person name="Kozuka-Hata H."/>
            <person name="Shin-I T."/>
            <person name="Minakuchi Y."/>
            <person name="Ohishi K."/>
            <person name="Motoyama A."/>
            <person name="Aizu T."/>
            <person name="Enomoto A."/>
            <person name="Kondo K."/>
            <person name="Tanaka S."/>
            <person name="Hara Y."/>
            <person name="Koshikawa S."/>
            <person name="Sagara H."/>
            <person name="Miura T."/>
            <person name="Yokobori S."/>
            <person name="Miyagawa K."/>
            <person name="Suzuki Y."/>
            <person name="Kubo T."/>
            <person name="Oyama M."/>
            <person name="Kohara Y."/>
            <person name="Fujiyama A."/>
            <person name="Arakawa K."/>
            <person name="Katayama T."/>
            <person name="Toyoda A."/>
            <person name="Kunieda T."/>
        </authorList>
    </citation>
    <scope>NUCLEOTIDE SEQUENCE [LARGE SCALE GENOMIC DNA]</scope>
    <source>
        <strain evidence="2 3">YOKOZUNA-1</strain>
    </source>
</reference>
<evidence type="ECO:0000313" key="2">
    <source>
        <dbReference type="EMBL" id="GAU89118.1"/>
    </source>
</evidence>
<comment type="caution">
    <text evidence="2">The sequence shown here is derived from an EMBL/GenBank/DDBJ whole genome shotgun (WGS) entry which is preliminary data.</text>
</comment>
<gene>
    <name evidence="2" type="primary">RvY_01708</name>
    <name evidence="2" type="synonym">RvY_01708.1</name>
    <name evidence="2" type="ORF">RvY_01708-1</name>
</gene>
<protein>
    <submittedName>
        <fullName evidence="2">Uncharacterized protein</fullName>
    </submittedName>
</protein>
<name>A0A1D1USF7_RAMVA</name>
<dbReference type="Proteomes" id="UP000186922">
    <property type="component" value="Unassembled WGS sequence"/>
</dbReference>
<keyword evidence="3" id="KW-1185">Reference proteome</keyword>
<evidence type="ECO:0000256" key="1">
    <source>
        <dbReference type="SAM" id="MobiDB-lite"/>
    </source>
</evidence>
<dbReference type="AlphaFoldDB" id="A0A1D1USF7"/>
<accession>A0A1D1USF7</accession>
<sequence>MTDGDGELMDVGKQETSGPLEEPPDDHLVVKVFYSVLPGDTEPHPPPLLDCQLDGPGKVPLSIEGFETRHLFVIHIEQKYLLKRHKKPTKYIHQLLEQLLPSKAWDFVFSRREQWLKVNSRRKAIPLFRLFTNEFLHTLEAHMEEIGMPLSMKVIRKVIKTRNDYEKVRRARLTRNSRSSCPRSKRSPATGLFSDDEEDISLADESDDKEEMPMDSLTEEESSRDLLDEEENDVSDLPTVKKADPGRVFTIDTPSLACEEPESEEPESEEPESEEPESGKVALVRMDDEDFPGVLFYLDQKTLDGLQNDCARRGKNNYPRKIFAALLGIEGMCFLRERRMENQALFGGKTTFGDKCAEILFTQGFFDTIRVHLARYKIPVGLMEIRTMVSDFVSTMSNIDIALLEVKGYSDMVIKKFLTDER</sequence>
<feature type="compositionally biased region" description="Acidic residues" evidence="1">
    <location>
        <begin position="194"/>
        <end position="210"/>
    </location>
</feature>
<feature type="region of interest" description="Disordered" evidence="1">
    <location>
        <begin position="171"/>
        <end position="279"/>
    </location>
</feature>
<evidence type="ECO:0000313" key="3">
    <source>
        <dbReference type="Proteomes" id="UP000186922"/>
    </source>
</evidence>